<proteinExistence type="predicted"/>
<evidence type="ECO:0000313" key="2">
    <source>
        <dbReference type="EMBL" id="MBB5121474.1"/>
    </source>
</evidence>
<name>A0A7W8F4W7_STREU</name>
<comment type="caution">
    <text evidence="2">The sequence shown here is derived from an EMBL/GenBank/DDBJ whole genome shotgun (WGS) entry which is preliminary data.</text>
</comment>
<reference evidence="2 3" key="1">
    <citation type="submission" date="2020-08" db="EMBL/GenBank/DDBJ databases">
        <title>Genomic Encyclopedia of Type Strains, Phase III (KMG-III): the genomes of soil and plant-associated and newly described type strains.</title>
        <authorList>
            <person name="Whitman W."/>
        </authorList>
    </citation>
    <scope>NUCLEOTIDE SEQUENCE [LARGE SCALE GENOMIC DNA]</scope>
    <source>
        <strain evidence="2 3">CECT 3259</strain>
    </source>
</reference>
<dbReference type="Gene3D" id="1.10.260.40">
    <property type="entry name" value="lambda repressor-like DNA-binding domains"/>
    <property type="match status" value="1"/>
</dbReference>
<dbReference type="InterPro" id="IPR001387">
    <property type="entry name" value="Cro/C1-type_HTH"/>
</dbReference>
<dbReference type="Pfam" id="PF01381">
    <property type="entry name" value="HTH_3"/>
    <property type="match status" value="1"/>
</dbReference>
<dbReference type="AlphaFoldDB" id="A0A7W8F4W7"/>
<dbReference type="CDD" id="cd00093">
    <property type="entry name" value="HTH_XRE"/>
    <property type="match status" value="1"/>
</dbReference>
<accession>A0A7W8F4W7</accession>
<dbReference type="EMBL" id="JACHJF010000018">
    <property type="protein sequence ID" value="MBB5121474.1"/>
    <property type="molecule type" value="Genomic_DNA"/>
</dbReference>
<protein>
    <submittedName>
        <fullName evidence="2">RNA polymerase primary sigma factor</fullName>
    </submittedName>
</protein>
<dbReference type="PROSITE" id="PS50943">
    <property type="entry name" value="HTH_CROC1"/>
    <property type="match status" value="1"/>
</dbReference>
<dbReference type="Proteomes" id="UP000528608">
    <property type="component" value="Unassembled WGS sequence"/>
</dbReference>
<dbReference type="InterPro" id="IPR010982">
    <property type="entry name" value="Lambda_DNA-bd_dom_sf"/>
</dbReference>
<dbReference type="SUPFAM" id="SSF47413">
    <property type="entry name" value="lambda repressor-like DNA-binding domains"/>
    <property type="match status" value="1"/>
</dbReference>
<gene>
    <name evidence="2" type="ORF">FHS36_004928</name>
</gene>
<evidence type="ECO:0000259" key="1">
    <source>
        <dbReference type="PROSITE" id="PS50943"/>
    </source>
</evidence>
<sequence>MSQKELAAAIDVTPAAVTAWVVGRSVPRYEKIAAIAQALGVAAEDAVSRRPPAVSSSELSWIFRKAPADGGREGGNAAAFAFAANLEVLAREATQNSLDERLPGGGPVLSRFVLHEVTGQHLEAFLEALRWSEIEKHLRAAADPGQKVGRVLLDGLQELDRTKRLVLLRVDDFNATGLTGPDYSDGRFARVVRRTLDSGKAGTQGGSYGLGKAALWAASRFGLVLVNSTLSESQDGRYERRMAGRLELPWHALGADEFAGPAWFGVKDPDRADSARSWWGDRATARSLYLEREDTAPGTSFLVVGAYDGSGDTEQLEEMHERLVAGVARNFWASMVGGENADPLLRASVTSWRNGQIVRAEERIDPHRHEPARSRAVKAYLDGDTVSELTAREDVLQVTVPLKLPRAKDAAGAGPNTSGTHDAVLLITPAGDDEPRPDHISYMRATRMVVKSKKVGDLPMGHRSFQAVLLAGAATRRETPDVASAEQLLRASEPPDHNDWTGTEDLTAMYVRGARQCVVNFKRDAEQSVREALRADDAEQSEEEGPEVLRELLRLDPPKASRTQGFPTIHAVEGHVDEQSAWRVTVTVKYPEREEPWVLAPVVRFMGRDGGGIPVRWAGSLVPVKNCELTEAGNLAFRGRRGVFSGVTDAASHPVPAVMSRIEVDVPRAKEAKA</sequence>
<feature type="domain" description="HTH cro/C1-type" evidence="1">
    <location>
        <begin position="1"/>
        <end position="46"/>
    </location>
</feature>
<organism evidence="2 3">
    <name type="scientific">Streptomyces eurocidicus</name>
    <name type="common">Streptoverticillium eurocidicus</name>
    <dbReference type="NCBI Taxonomy" id="66423"/>
    <lineage>
        <taxon>Bacteria</taxon>
        <taxon>Bacillati</taxon>
        <taxon>Actinomycetota</taxon>
        <taxon>Actinomycetes</taxon>
        <taxon>Kitasatosporales</taxon>
        <taxon>Streptomycetaceae</taxon>
        <taxon>Streptomyces</taxon>
    </lineage>
</organism>
<dbReference type="GO" id="GO:0003677">
    <property type="term" value="F:DNA binding"/>
    <property type="evidence" value="ECO:0007669"/>
    <property type="project" value="InterPro"/>
</dbReference>
<evidence type="ECO:0000313" key="3">
    <source>
        <dbReference type="Proteomes" id="UP000528608"/>
    </source>
</evidence>